<evidence type="ECO:0000256" key="1">
    <source>
        <dbReference type="SAM" id="MobiDB-lite"/>
    </source>
</evidence>
<reference evidence="3 4" key="1">
    <citation type="journal article" date="2019" name="Sci. Rep.">
        <title>Orb-weaving spider Araneus ventricosus genome elucidates the spidroin gene catalogue.</title>
        <authorList>
            <person name="Kono N."/>
            <person name="Nakamura H."/>
            <person name="Ohtoshi R."/>
            <person name="Moran D.A.P."/>
            <person name="Shinohara A."/>
            <person name="Yoshida Y."/>
            <person name="Fujiwara M."/>
            <person name="Mori M."/>
            <person name="Tomita M."/>
            <person name="Arakawa K."/>
        </authorList>
    </citation>
    <scope>NUCLEOTIDE SEQUENCE [LARGE SCALE GENOMIC DNA]</scope>
</reference>
<evidence type="ECO:0000313" key="3">
    <source>
        <dbReference type="EMBL" id="GBM58882.1"/>
    </source>
</evidence>
<gene>
    <name evidence="3" type="ORF">AVEN_3509_1</name>
    <name evidence="2" type="ORF">AVEN_49079_1</name>
</gene>
<feature type="compositionally biased region" description="Polar residues" evidence="1">
    <location>
        <begin position="96"/>
        <end position="114"/>
    </location>
</feature>
<protein>
    <submittedName>
        <fullName evidence="3">Uncharacterized protein</fullName>
    </submittedName>
</protein>
<evidence type="ECO:0000313" key="4">
    <source>
        <dbReference type="Proteomes" id="UP000499080"/>
    </source>
</evidence>
<keyword evidence="4" id="KW-1185">Reference proteome</keyword>
<dbReference type="AlphaFoldDB" id="A0A4Y2GXW9"/>
<organism evidence="3 4">
    <name type="scientific">Araneus ventricosus</name>
    <name type="common">Orbweaver spider</name>
    <name type="synonym">Epeira ventricosa</name>
    <dbReference type="NCBI Taxonomy" id="182803"/>
    <lineage>
        <taxon>Eukaryota</taxon>
        <taxon>Metazoa</taxon>
        <taxon>Ecdysozoa</taxon>
        <taxon>Arthropoda</taxon>
        <taxon>Chelicerata</taxon>
        <taxon>Arachnida</taxon>
        <taxon>Araneae</taxon>
        <taxon>Araneomorphae</taxon>
        <taxon>Entelegynae</taxon>
        <taxon>Araneoidea</taxon>
        <taxon>Araneidae</taxon>
        <taxon>Araneus</taxon>
    </lineage>
</organism>
<dbReference type="Proteomes" id="UP000499080">
    <property type="component" value="Unassembled WGS sequence"/>
</dbReference>
<accession>A0A4Y2GXW9</accession>
<dbReference type="EMBL" id="BGPR01101196">
    <property type="protein sequence ID" value="GBM58882.1"/>
    <property type="molecule type" value="Genomic_DNA"/>
</dbReference>
<feature type="region of interest" description="Disordered" evidence="1">
    <location>
        <begin position="92"/>
        <end position="114"/>
    </location>
</feature>
<dbReference type="EMBL" id="BGPR01101032">
    <property type="protein sequence ID" value="GBM58293.1"/>
    <property type="molecule type" value="Genomic_DNA"/>
</dbReference>
<sequence length="114" mass="13017">MAHHADWKTELDENPNFSTTPRNFSSDFRIEDGFWGEPLQMVWNGVAVNIQFYISPRVRHSGVKTFAEMQILFEVRAEEWSSPGCISKVSAKSDMQESNLVTEKSRDTAQSLCT</sequence>
<proteinExistence type="predicted"/>
<comment type="caution">
    <text evidence="3">The sequence shown here is derived from an EMBL/GenBank/DDBJ whole genome shotgun (WGS) entry which is preliminary data.</text>
</comment>
<evidence type="ECO:0000313" key="2">
    <source>
        <dbReference type="EMBL" id="GBM58293.1"/>
    </source>
</evidence>
<name>A0A4Y2GXW9_ARAVE</name>